<protein>
    <submittedName>
        <fullName evidence="1">Uncharacterized protein</fullName>
    </submittedName>
</protein>
<accession>A0A2P2IJ21</accession>
<sequence length="82" mass="8992">MGMDGSSSGSRVGSNWCDDGSGIGCSKVERVERNVRGTGVGLRGIGLLPCRRLAKSIFSVVLHMHRSFERAVRPRRLQAFHH</sequence>
<organism evidence="1">
    <name type="scientific">Rhizophora mucronata</name>
    <name type="common">Asiatic mangrove</name>
    <dbReference type="NCBI Taxonomy" id="61149"/>
    <lineage>
        <taxon>Eukaryota</taxon>
        <taxon>Viridiplantae</taxon>
        <taxon>Streptophyta</taxon>
        <taxon>Embryophyta</taxon>
        <taxon>Tracheophyta</taxon>
        <taxon>Spermatophyta</taxon>
        <taxon>Magnoliopsida</taxon>
        <taxon>eudicotyledons</taxon>
        <taxon>Gunneridae</taxon>
        <taxon>Pentapetalae</taxon>
        <taxon>rosids</taxon>
        <taxon>fabids</taxon>
        <taxon>Malpighiales</taxon>
        <taxon>Rhizophoraceae</taxon>
        <taxon>Rhizophora</taxon>
    </lineage>
</organism>
<reference evidence="1" key="1">
    <citation type="submission" date="2018-02" db="EMBL/GenBank/DDBJ databases">
        <title>Rhizophora mucronata_Transcriptome.</title>
        <authorList>
            <person name="Meera S.P."/>
            <person name="Sreeshan A."/>
            <person name="Augustine A."/>
        </authorList>
    </citation>
    <scope>NUCLEOTIDE SEQUENCE</scope>
    <source>
        <tissue evidence="1">Leaf</tissue>
    </source>
</reference>
<proteinExistence type="predicted"/>
<evidence type="ECO:0000313" key="1">
    <source>
        <dbReference type="EMBL" id="MBW81223.1"/>
    </source>
</evidence>
<name>A0A2P2IJ21_RHIMU</name>
<dbReference type="EMBL" id="GGEC01000740">
    <property type="protein sequence ID" value="MBW81223.1"/>
    <property type="molecule type" value="Transcribed_RNA"/>
</dbReference>
<dbReference type="AlphaFoldDB" id="A0A2P2IJ21"/>